<name>A0A2J7RSQ5_9NEOP</name>
<feature type="transmembrane region" description="Helical" evidence="4">
    <location>
        <begin position="979"/>
        <end position="999"/>
    </location>
</feature>
<dbReference type="SMART" id="SM00409">
    <property type="entry name" value="IG"/>
    <property type="match status" value="2"/>
</dbReference>
<feature type="transmembrane region" description="Helical" evidence="4">
    <location>
        <begin position="820"/>
        <end position="840"/>
    </location>
</feature>
<feature type="region of interest" description="Disordered" evidence="3">
    <location>
        <begin position="1317"/>
        <end position="1368"/>
    </location>
</feature>
<dbReference type="InterPro" id="IPR003599">
    <property type="entry name" value="Ig_sub"/>
</dbReference>
<dbReference type="PANTHER" id="PTHR45813">
    <property type="entry name" value="IG-LIKE DOMAIN-CONTAINING PROTEIN"/>
    <property type="match status" value="1"/>
</dbReference>
<feature type="domain" description="Ig-like" evidence="6">
    <location>
        <begin position="150"/>
        <end position="189"/>
    </location>
</feature>
<dbReference type="Proteomes" id="UP000235965">
    <property type="component" value="Unassembled WGS sequence"/>
</dbReference>
<gene>
    <name evidence="7" type="ORF">B7P43_G04221</name>
</gene>
<dbReference type="Gene3D" id="3.30.420.10">
    <property type="entry name" value="Ribonuclease H-like superfamily/Ribonuclease H"/>
    <property type="match status" value="1"/>
</dbReference>
<dbReference type="SUPFAM" id="SSF48726">
    <property type="entry name" value="Immunoglobulin"/>
    <property type="match status" value="2"/>
</dbReference>
<feature type="region of interest" description="Disordered" evidence="3">
    <location>
        <begin position="1248"/>
        <end position="1295"/>
    </location>
</feature>
<dbReference type="InterPro" id="IPR007110">
    <property type="entry name" value="Ig-like_dom"/>
</dbReference>
<dbReference type="InterPro" id="IPR013783">
    <property type="entry name" value="Ig-like_fold"/>
</dbReference>
<evidence type="ECO:0000259" key="5">
    <source>
        <dbReference type="PROSITE" id="PS50227"/>
    </source>
</evidence>
<proteinExistence type="inferred from homology"/>
<feature type="domain" description="G-protein coupled receptors family 2 profile 1" evidence="5">
    <location>
        <begin position="429"/>
        <end position="486"/>
    </location>
</feature>
<reference evidence="7 8" key="1">
    <citation type="submission" date="2017-12" db="EMBL/GenBank/DDBJ databases">
        <title>Hemimetabolous genomes reveal molecular basis of termite eusociality.</title>
        <authorList>
            <person name="Harrison M.C."/>
            <person name="Jongepier E."/>
            <person name="Robertson H.M."/>
            <person name="Arning N."/>
            <person name="Bitard-Feildel T."/>
            <person name="Chao H."/>
            <person name="Childers C.P."/>
            <person name="Dinh H."/>
            <person name="Doddapaneni H."/>
            <person name="Dugan S."/>
            <person name="Gowin J."/>
            <person name="Greiner C."/>
            <person name="Han Y."/>
            <person name="Hu H."/>
            <person name="Hughes D.S.T."/>
            <person name="Huylmans A.-K."/>
            <person name="Kemena C."/>
            <person name="Kremer L.P.M."/>
            <person name="Lee S.L."/>
            <person name="Lopez-Ezquerra A."/>
            <person name="Mallet L."/>
            <person name="Monroy-Kuhn J.M."/>
            <person name="Moser A."/>
            <person name="Murali S.C."/>
            <person name="Muzny D.M."/>
            <person name="Otani S."/>
            <person name="Piulachs M.-D."/>
            <person name="Poelchau M."/>
            <person name="Qu J."/>
            <person name="Schaub F."/>
            <person name="Wada-Katsumata A."/>
            <person name="Worley K.C."/>
            <person name="Xie Q."/>
            <person name="Ylla G."/>
            <person name="Poulsen M."/>
            <person name="Gibbs R.A."/>
            <person name="Schal C."/>
            <person name="Richards S."/>
            <person name="Belles X."/>
            <person name="Korb J."/>
            <person name="Bornberg-Bauer E."/>
        </authorList>
    </citation>
    <scope>NUCLEOTIDE SEQUENCE [LARGE SCALE GENOMIC DNA]</scope>
    <source>
        <tissue evidence="7">Whole body</tissue>
    </source>
</reference>
<feature type="transmembrane region" description="Helical" evidence="4">
    <location>
        <begin position="930"/>
        <end position="951"/>
    </location>
</feature>
<dbReference type="InterPro" id="IPR046338">
    <property type="entry name" value="GAIN_dom_sf"/>
</dbReference>
<dbReference type="GO" id="GO:0003676">
    <property type="term" value="F:nucleic acid binding"/>
    <property type="evidence" value="ECO:0007669"/>
    <property type="project" value="InterPro"/>
</dbReference>
<feature type="compositionally biased region" description="Basic residues" evidence="3">
    <location>
        <begin position="1168"/>
        <end position="1177"/>
    </location>
</feature>
<dbReference type="Gene3D" id="2.60.40.10">
    <property type="entry name" value="Immunoglobulins"/>
    <property type="match status" value="1"/>
</dbReference>
<sequence length="1368" mass="152930">MFHFFGGKRDGSKVREALNNLMKRGRLGNLTLVPTHLAFKQEPTLLLQSVKVNHQDLIVKEGDEFILSCIAQGSSYMTFRWYKDGAFVNKNKTLRNMWTKLLPMDSEDQYTALLGIERASHLDEGIYTCQVVDWDVQQCKSIRLEVLVRPEVEVIPKSITVERGENVNIKCMSPNDQRHEKFGYNWTKNKALLRMVPGVEVWEDLHPAGSILKIYNAQTLVQDNPDILDYTWFSDEAWFHLSGYVNSQNCRIWASENPNAIHEEPLHSKKIGVWCGISPRRIIGPIFFDTTITTAAYLDIFHCFVNQLDDEELSIGYFQQDGATAHTSRASMAEIQSFFGDRVISRGLWPPRSPDLTPPDYFLWGHLKAQVYANKPRTIEALKANISEAIQEVTPDKSAIYTCTVHGSVASQAMSVYVEVVNSSVVPMCHEEQMLGIQWPETAPDLDAVQDCPVHYLGIARRRCTLRNTYSTKWDLPDFSACISEAIENIHNNFRSLILGYQNTSGNATLKACHEYLVQHMSLYPGEGEALLVMLQEVLSFMNYTGENEELLTSAQIFYQIINIILERNCSVINAQKVILLQELVKTEALLWGSLLTTNTNYAHVNLSSLALHIALLENALYTLHLNTSSWFSNQLDVHIEGPSSDAFGNGTFSIAVIVYRNLTKFLPLRYVAKLKDGNEMEYEINSRVVAVEIGRDGRRFVPNQGIFHVDLEFEHTVNTYNKDEWNISCGVTYVAAAEHSWDFTACTTRTINTNLTRCRCNQPGTYAALLTTRPTHLPLSVSAHFHTVVLVGCVCCLVQTMFTLFLLLPYWWHHRTCLIFLKLQCCTATSGAMGVFIYAVRDSVPKASFPYVTTSLEAFLLIGMSSHLSKLLIVYTEVVHIPKVQYMKQTVVSIITGVPVLAVLCNHLAHHSTGWQLRSWWLICGTMLFNIFIASAVVMLILFIFLYCTVMRRLNLLSSKNSIGSKAIGRRVGLLRRAGIIFFVMIMMEASSIIYINVPDSSCHYVFSFTSALLGFIIFLCYILKSETPLHIHVLRKLKLENTPGDEYSSESINSPLRFFTKQEGDAESEGPPPRPSSSLNMRGGAAGEDDGDPSEGLLMVETSNRRTPPSEGAPSTIETFVHSVEGSEEDCGVSDSGPRVAFRGSESRVLLKGDSNDVDLESYHNSPRKYKKQPRSGKDATDVFSEHLDQQGTDDSGGTLETPAIVLCSVDVEPCHRGVLDLAEVTAAVEANTCCTNGGTLLETQEEQEKATEGLGNPEDEARKSCSSAERCQPEGREKPQPAISVSSVTETEEDVLDRISHDLDYLLNRRPLQNNENMLGAPTFSRKTSKPPGTSVRSQIQEEEEDDTSGIPGETITNGNGTGKS</sequence>
<dbReference type="InterPro" id="IPR036397">
    <property type="entry name" value="RNaseH_sf"/>
</dbReference>
<keyword evidence="4" id="KW-0472">Membrane</keyword>
<dbReference type="OrthoDB" id="7975043at2759"/>
<feature type="transmembrane region" description="Helical" evidence="4">
    <location>
        <begin position="1005"/>
        <end position="1025"/>
    </location>
</feature>
<dbReference type="GO" id="GO:0007189">
    <property type="term" value="P:adenylate cyclase-activating G protein-coupled receptor signaling pathway"/>
    <property type="evidence" value="ECO:0007669"/>
    <property type="project" value="TreeGrafter"/>
</dbReference>
<dbReference type="GO" id="GO:0004930">
    <property type="term" value="F:G protein-coupled receptor activity"/>
    <property type="evidence" value="ECO:0007669"/>
    <property type="project" value="InterPro"/>
</dbReference>
<feature type="transmembrane region" description="Helical" evidence="4">
    <location>
        <begin position="860"/>
        <end position="879"/>
    </location>
</feature>
<dbReference type="GO" id="GO:0016020">
    <property type="term" value="C:membrane"/>
    <property type="evidence" value="ECO:0007669"/>
    <property type="project" value="InterPro"/>
</dbReference>
<protein>
    <recommendedName>
        <fullName evidence="9">Ig-like domain-containing protein</fullName>
    </recommendedName>
</protein>
<dbReference type="STRING" id="105785.A0A2J7RSQ5"/>
<keyword evidence="4" id="KW-0812">Transmembrane</keyword>
<dbReference type="Gene3D" id="4.10.1240.10">
    <property type="entry name" value="GPCR, family 2, extracellular hormone receptor domain"/>
    <property type="match status" value="1"/>
</dbReference>
<evidence type="ECO:0008006" key="9">
    <source>
        <dbReference type="Google" id="ProtNLM"/>
    </source>
</evidence>
<dbReference type="InterPro" id="IPR051587">
    <property type="entry name" value="Adhesion_GPCR"/>
</dbReference>
<dbReference type="InterPro" id="IPR001879">
    <property type="entry name" value="GPCR_2_extracellular_dom"/>
</dbReference>
<comment type="similarity">
    <text evidence="1">Belongs to the G-protein coupled receptor 2 family. Adhesion G-protein coupled receptor (ADGR) subfamily.</text>
</comment>
<dbReference type="EMBL" id="NEVH01000251">
    <property type="protein sequence ID" value="PNF43867.1"/>
    <property type="molecule type" value="Genomic_DNA"/>
</dbReference>
<evidence type="ECO:0000259" key="6">
    <source>
        <dbReference type="PROSITE" id="PS50835"/>
    </source>
</evidence>
<dbReference type="InterPro" id="IPR036179">
    <property type="entry name" value="Ig-like_dom_sf"/>
</dbReference>
<comment type="caution">
    <text evidence="7">The sequence shown here is derived from an EMBL/GenBank/DDBJ whole genome shotgun (WGS) entry which is preliminary data.</text>
</comment>
<dbReference type="PANTHER" id="PTHR45813:SF8">
    <property type="entry name" value="IG-LIKE DOMAIN-CONTAINING PROTEIN"/>
    <property type="match status" value="1"/>
</dbReference>
<dbReference type="PROSITE" id="PS50227">
    <property type="entry name" value="G_PROTEIN_RECEP_F2_3"/>
    <property type="match status" value="1"/>
</dbReference>
<evidence type="ECO:0000256" key="1">
    <source>
        <dbReference type="ARBA" id="ARBA00007343"/>
    </source>
</evidence>
<accession>A0A2J7RSQ5</accession>
<organism evidence="7 8">
    <name type="scientific">Cryptotermes secundus</name>
    <dbReference type="NCBI Taxonomy" id="105785"/>
    <lineage>
        <taxon>Eukaryota</taxon>
        <taxon>Metazoa</taxon>
        <taxon>Ecdysozoa</taxon>
        <taxon>Arthropoda</taxon>
        <taxon>Hexapoda</taxon>
        <taxon>Insecta</taxon>
        <taxon>Pterygota</taxon>
        <taxon>Neoptera</taxon>
        <taxon>Polyneoptera</taxon>
        <taxon>Dictyoptera</taxon>
        <taxon>Blattodea</taxon>
        <taxon>Blattoidea</taxon>
        <taxon>Termitoidae</taxon>
        <taxon>Kalotermitidae</taxon>
        <taxon>Cryptotermitinae</taxon>
        <taxon>Cryptotermes</taxon>
    </lineage>
</organism>
<dbReference type="PROSITE" id="PS50835">
    <property type="entry name" value="IG_LIKE"/>
    <property type="match status" value="2"/>
</dbReference>
<feature type="region of interest" description="Disordered" evidence="3">
    <location>
        <begin position="1159"/>
        <end position="1182"/>
    </location>
</feature>
<keyword evidence="8" id="KW-1185">Reference proteome</keyword>
<dbReference type="Pfam" id="PF13927">
    <property type="entry name" value="Ig_3"/>
    <property type="match status" value="1"/>
</dbReference>
<dbReference type="InterPro" id="IPR036445">
    <property type="entry name" value="GPCR_2_extracell_dom_sf"/>
</dbReference>
<evidence type="ECO:0000313" key="8">
    <source>
        <dbReference type="Proteomes" id="UP000235965"/>
    </source>
</evidence>
<evidence type="ECO:0000256" key="4">
    <source>
        <dbReference type="SAM" id="Phobius"/>
    </source>
</evidence>
<dbReference type="InParanoid" id="A0A2J7RSQ5"/>
<dbReference type="Gene3D" id="2.60.220.50">
    <property type="match status" value="1"/>
</dbReference>
<feature type="domain" description="Ig-like" evidence="6">
    <location>
        <begin position="43"/>
        <end position="131"/>
    </location>
</feature>
<evidence type="ECO:0000313" key="7">
    <source>
        <dbReference type="EMBL" id="PNF43867.1"/>
    </source>
</evidence>
<evidence type="ECO:0000256" key="2">
    <source>
        <dbReference type="ARBA" id="ARBA00023180"/>
    </source>
</evidence>
<evidence type="ECO:0000256" key="3">
    <source>
        <dbReference type="SAM" id="MobiDB-lite"/>
    </source>
</evidence>
<keyword evidence="2" id="KW-0325">Glycoprotein</keyword>
<feature type="transmembrane region" description="Helical" evidence="4">
    <location>
        <begin position="891"/>
        <end position="910"/>
    </location>
</feature>
<feature type="transmembrane region" description="Helical" evidence="4">
    <location>
        <begin position="789"/>
        <end position="813"/>
    </location>
</feature>
<keyword evidence="4" id="KW-1133">Transmembrane helix</keyword>
<feature type="region of interest" description="Disordered" evidence="3">
    <location>
        <begin position="1064"/>
        <end position="1099"/>
    </location>
</feature>